<sequence>MTTQEDCKLPEQKDYQQHWNTAYNKNTTDKLGWYEEHSTQTIQLIEKTNLPKNALILNVGVGSSILIDDLLDKGYTNLIANDLSEKALEDVKIRLKEKANDVTFIVDDLTNSTKLTSLEEVALWNDRAVLHFFLKEEEQKAYFDLLKNKVAKDGFVIIAVFSKDGAEKCCGLPLQRYDVEMLKEKLGSDFELQESFDHVFINPYGGERPYVYTLFKRMHK</sequence>
<gene>
    <name evidence="2" type="ORF">WH52_09750</name>
</gene>
<name>A0A1Y2PB53_9FLAO</name>
<comment type="caution">
    <text evidence="2">The sequence shown here is derived from an EMBL/GenBank/DDBJ whole genome shotgun (WGS) entry which is preliminary data.</text>
</comment>
<evidence type="ECO:0000313" key="2">
    <source>
        <dbReference type="EMBL" id="OSY87704.1"/>
    </source>
</evidence>
<dbReference type="GO" id="GO:0008757">
    <property type="term" value="F:S-adenosylmethionine-dependent methyltransferase activity"/>
    <property type="evidence" value="ECO:0007669"/>
    <property type="project" value="InterPro"/>
</dbReference>
<proteinExistence type="predicted"/>
<accession>A0A1Y2PB53</accession>
<dbReference type="InterPro" id="IPR013216">
    <property type="entry name" value="Methyltransf_11"/>
</dbReference>
<dbReference type="SUPFAM" id="SSF53335">
    <property type="entry name" value="S-adenosyl-L-methionine-dependent methyltransferases"/>
    <property type="match status" value="1"/>
</dbReference>
<keyword evidence="2" id="KW-0489">Methyltransferase</keyword>
<evidence type="ECO:0000313" key="3">
    <source>
        <dbReference type="Proteomes" id="UP000194221"/>
    </source>
</evidence>
<dbReference type="Gene3D" id="3.40.50.150">
    <property type="entry name" value="Vaccinia Virus protein VP39"/>
    <property type="match status" value="1"/>
</dbReference>
<reference evidence="2 3" key="1">
    <citation type="submission" date="2015-03" db="EMBL/GenBank/DDBJ databases">
        <title>Genome sequence of Tenacibaculum sp. S2-2, isolated from intestinal microbiota of sea cucumber, Apostichopus japonicas.</title>
        <authorList>
            <person name="Shao Z."/>
            <person name="Wang L."/>
            <person name="Li X."/>
        </authorList>
    </citation>
    <scope>NUCLEOTIDE SEQUENCE [LARGE SCALE GENOMIC DNA]</scope>
    <source>
        <strain evidence="2 3">S2-2</strain>
    </source>
</reference>
<evidence type="ECO:0000259" key="1">
    <source>
        <dbReference type="Pfam" id="PF08241"/>
    </source>
</evidence>
<dbReference type="GO" id="GO:0032259">
    <property type="term" value="P:methylation"/>
    <property type="evidence" value="ECO:0007669"/>
    <property type="project" value="UniProtKB-KW"/>
</dbReference>
<feature type="domain" description="Methyltransferase type 11" evidence="1">
    <location>
        <begin position="57"/>
        <end position="158"/>
    </location>
</feature>
<dbReference type="RefSeq" id="WP_086030766.1">
    <property type="nucleotide sequence ID" value="NZ_LAPZ01000007.1"/>
</dbReference>
<dbReference type="PANTHER" id="PTHR12843:SF5">
    <property type="entry name" value="EEF1A LYSINE METHYLTRANSFERASE 2"/>
    <property type="match status" value="1"/>
</dbReference>
<dbReference type="PANTHER" id="PTHR12843">
    <property type="entry name" value="PROTEIN-LYSINE N-METHYLTRANSFERASE METTL10"/>
    <property type="match status" value="1"/>
</dbReference>
<dbReference type="OrthoDB" id="9788660at2"/>
<keyword evidence="2" id="KW-0808">Transferase</keyword>
<dbReference type="STRING" id="1635173.WH52_09750"/>
<dbReference type="EMBL" id="LAPZ01000007">
    <property type="protein sequence ID" value="OSY87704.1"/>
    <property type="molecule type" value="Genomic_DNA"/>
</dbReference>
<dbReference type="InterPro" id="IPR029063">
    <property type="entry name" value="SAM-dependent_MTases_sf"/>
</dbReference>
<keyword evidence="3" id="KW-1185">Reference proteome</keyword>
<dbReference type="AlphaFoldDB" id="A0A1Y2PB53"/>
<dbReference type="Pfam" id="PF08241">
    <property type="entry name" value="Methyltransf_11"/>
    <property type="match status" value="1"/>
</dbReference>
<dbReference type="InParanoid" id="A0A1Y2PB53"/>
<protein>
    <submittedName>
        <fullName evidence="2">Methyltransferase</fullName>
    </submittedName>
</protein>
<organism evidence="2 3">
    <name type="scientific">Tenacibaculum holothuriorum</name>
    <dbReference type="NCBI Taxonomy" id="1635173"/>
    <lineage>
        <taxon>Bacteria</taxon>
        <taxon>Pseudomonadati</taxon>
        <taxon>Bacteroidota</taxon>
        <taxon>Flavobacteriia</taxon>
        <taxon>Flavobacteriales</taxon>
        <taxon>Flavobacteriaceae</taxon>
        <taxon>Tenacibaculum</taxon>
    </lineage>
</organism>
<dbReference type="Proteomes" id="UP000194221">
    <property type="component" value="Unassembled WGS sequence"/>
</dbReference>